<dbReference type="KEGG" id="ccp:CHC_T00008604001"/>
<dbReference type="SMART" id="SM00220">
    <property type="entry name" value="S_TKc"/>
    <property type="match status" value="1"/>
</dbReference>
<feature type="region of interest" description="Disordered" evidence="4">
    <location>
        <begin position="1"/>
        <end position="38"/>
    </location>
</feature>
<dbReference type="RefSeq" id="XP_005716277.1">
    <property type="nucleotide sequence ID" value="XM_005716220.1"/>
</dbReference>
<keyword evidence="7" id="KW-1185">Reference proteome</keyword>
<dbReference type="AlphaFoldDB" id="R7QFC7"/>
<dbReference type="STRING" id="2769.R7QFC7"/>
<dbReference type="PROSITE" id="PS00108">
    <property type="entry name" value="PROTEIN_KINASE_ST"/>
    <property type="match status" value="1"/>
</dbReference>
<dbReference type="PANTHER" id="PTHR24346">
    <property type="entry name" value="MAP/MICROTUBULE AFFINITY-REGULATING KINASE"/>
    <property type="match status" value="1"/>
</dbReference>
<organism evidence="6 7">
    <name type="scientific">Chondrus crispus</name>
    <name type="common">Carrageen Irish moss</name>
    <name type="synonym">Polymorpha crispa</name>
    <dbReference type="NCBI Taxonomy" id="2769"/>
    <lineage>
        <taxon>Eukaryota</taxon>
        <taxon>Rhodophyta</taxon>
        <taxon>Florideophyceae</taxon>
        <taxon>Rhodymeniophycidae</taxon>
        <taxon>Gigartinales</taxon>
        <taxon>Gigartinaceae</taxon>
        <taxon>Chondrus</taxon>
    </lineage>
</organism>
<dbReference type="Gene3D" id="1.10.510.10">
    <property type="entry name" value="Transferase(Phosphotransferase) domain 1"/>
    <property type="match status" value="1"/>
</dbReference>
<dbReference type="InterPro" id="IPR011009">
    <property type="entry name" value="Kinase-like_dom_sf"/>
</dbReference>
<dbReference type="CDD" id="cd14008">
    <property type="entry name" value="STKc_LKB1_CaMKK"/>
    <property type="match status" value="1"/>
</dbReference>
<dbReference type="SUPFAM" id="SSF56112">
    <property type="entry name" value="Protein kinase-like (PK-like)"/>
    <property type="match status" value="1"/>
</dbReference>
<feature type="binding site" evidence="3">
    <location>
        <position position="256"/>
    </location>
    <ligand>
        <name>ATP</name>
        <dbReference type="ChEBI" id="CHEBI:30616"/>
    </ligand>
</feature>
<dbReference type="InterPro" id="IPR017441">
    <property type="entry name" value="Protein_kinase_ATP_BS"/>
</dbReference>
<keyword evidence="6" id="KW-0418">Kinase</keyword>
<feature type="compositionally biased region" description="Basic and acidic residues" evidence="4">
    <location>
        <begin position="408"/>
        <end position="428"/>
    </location>
</feature>
<accession>R7QFC7</accession>
<keyword evidence="2 3" id="KW-0067">ATP-binding</keyword>
<feature type="region of interest" description="Disordered" evidence="4">
    <location>
        <begin position="400"/>
        <end position="443"/>
    </location>
</feature>
<dbReference type="GO" id="GO:0005737">
    <property type="term" value="C:cytoplasm"/>
    <property type="evidence" value="ECO:0007669"/>
    <property type="project" value="TreeGrafter"/>
</dbReference>
<dbReference type="PhylomeDB" id="R7QFC7"/>
<dbReference type="Gramene" id="CDF36458">
    <property type="protein sequence ID" value="CDF36458"/>
    <property type="gene ID" value="CHC_T00008604001"/>
</dbReference>
<name>R7QFC7_CHOCR</name>
<keyword evidence="1 3" id="KW-0547">Nucleotide-binding</keyword>
<dbReference type="GO" id="GO:0004674">
    <property type="term" value="F:protein serine/threonine kinase activity"/>
    <property type="evidence" value="ECO:0007669"/>
    <property type="project" value="UniProtKB-KW"/>
</dbReference>
<sequence length="567" mass="64544">MQDSHAARRPVTTAPHPAAYPRHDLLAHPWPARPNSVPPQPLPQTQLYLSAKQSPPHVVFQKITLLQSQKHATKPTERYRPVAEEYSFLECVVELLKGTVVHRKKNVLQGVEARVWLRADMEALEYKLLKKGVVPRNHQIKLCNVRKVKGSEKDLQLDIVGEKRPIDFAFRTAKELNIWLSALCCLVPRQATVKKNHSRIENRWDYNPLQDTWNDKSVCQRKMVRELLILGTIGTGATAKVKAALSTTERRFYAVKVISKATIWKTRRMGSRFGRGMLGRAGDLTMDDLEEATVLKDLRHDNIVRLYAVFEDEDLEMFYYVTEYLPRGPVMRSHSVQTEKRLNEDTARSAFVDVVAGLEYLHRNNVVHRDIKPDNLLTSGDGTVKISDFGAAIMYIDEEEAEREEEGEGGREEEHAKGNGSGREREGNGRGTGKRARKSQNLNIGTPAFTAPELCISEHAPQCPERCFAADIWSLGATLFYFIYGRPPHLEKNVLNMYDVICTDDVTFPPEPVIGSNLKKLLQRTLARKPEERATIAQIVQSPWLTKDVHISEKLKEIKRRVERILV</sequence>
<evidence type="ECO:0000259" key="5">
    <source>
        <dbReference type="PROSITE" id="PS50011"/>
    </source>
</evidence>
<evidence type="ECO:0000256" key="3">
    <source>
        <dbReference type="PROSITE-ProRule" id="PRU10141"/>
    </source>
</evidence>
<dbReference type="PANTHER" id="PTHR24346:SF77">
    <property type="entry name" value="SERINE THREONINE PROTEIN KINASE"/>
    <property type="match status" value="1"/>
</dbReference>
<dbReference type="GO" id="GO:0035556">
    <property type="term" value="P:intracellular signal transduction"/>
    <property type="evidence" value="ECO:0007669"/>
    <property type="project" value="TreeGrafter"/>
</dbReference>
<evidence type="ECO:0000313" key="7">
    <source>
        <dbReference type="Proteomes" id="UP000012073"/>
    </source>
</evidence>
<evidence type="ECO:0000256" key="1">
    <source>
        <dbReference type="ARBA" id="ARBA00022741"/>
    </source>
</evidence>
<evidence type="ECO:0000256" key="2">
    <source>
        <dbReference type="ARBA" id="ARBA00022840"/>
    </source>
</evidence>
<feature type="domain" description="Protein kinase" evidence="5">
    <location>
        <begin position="227"/>
        <end position="545"/>
    </location>
</feature>
<dbReference type="GO" id="GO:0005524">
    <property type="term" value="F:ATP binding"/>
    <property type="evidence" value="ECO:0007669"/>
    <property type="project" value="UniProtKB-UniRule"/>
</dbReference>
<proteinExistence type="predicted"/>
<evidence type="ECO:0000313" key="6">
    <source>
        <dbReference type="EMBL" id="CDF36458.1"/>
    </source>
</evidence>
<keyword evidence="6" id="KW-0808">Transferase</keyword>
<dbReference type="GeneID" id="17324010"/>
<dbReference type="InterPro" id="IPR000719">
    <property type="entry name" value="Prot_kinase_dom"/>
</dbReference>
<dbReference type="PROSITE" id="PS50011">
    <property type="entry name" value="PROTEIN_KINASE_DOM"/>
    <property type="match status" value="1"/>
</dbReference>
<dbReference type="PROSITE" id="PS00107">
    <property type="entry name" value="PROTEIN_KINASE_ATP"/>
    <property type="match status" value="1"/>
</dbReference>
<dbReference type="EMBL" id="HG001780">
    <property type="protein sequence ID" value="CDF36458.1"/>
    <property type="molecule type" value="Genomic_DNA"/>
</dbReference>
<dbReference type="Proteomes" id="UP000012073">
    <property type="component" value="Unassembled WGS sequence"/>
</dbReference>
<evidence type="ECO:0000256" key="4">
    <source>
        <dbReference type="SAM" id="MobiDB-lite"/>
    </source>
</evidence>
<dbReference type="OrthoDB" id="68483at2759"/>
<protein>
    <submittedName>
        <fullName evidence="6">Serine/threonine protein kinase</fullName>
    </submittedName>
</protein>
<dbReference type="InterPro" id="IPR008271">
    <property type="entry name" value="Ser/Thr_kinase_AS"/>
</dbReference>
<keyword evidence="6" id="KW-0723">Serine/threonine-protein kinase</keyword>
<gene>
    <name evidence="6" type="ORF">CHC_T00008604001</name>
</gene>
<reference evidence="7" key="1">
    <citation type="journal article" date="2013" name="Proc. Natl. Acad. Sci. U.S.A.">
        <title>Genome structure and metabolic features in the red seaweed Chondrus crispus shed light on evolution of the Archaeplastida.</title>
        <authorList>
            <person name="Collen J."/>
            <person name="Porcel B."/>
            <person name="Carre W."/>
            <person name="Ball S.G."/>
            <person name="Chaparro C."/>
            <person name="Tonon T."/>
            <person name="Barbeyron T."/>
            <person name="Michel G."/>
            <person name="Noel B."/>
            <person name="Valentin K."/>
            <person name="Elias M."/>
            <person name="Artiguenave F."/>
            <person name="Arun A."/>
            <person name="Aury J.M."/>
            <person name="Barbosa-Neto J.F."/>
            <person name="Bothwell J.H."/>
            <person name="Bouget F.Y."/>
            <person name="Brillet L."/>
            <person name="Cabello-Hurtado F."/>
            <person name="Capella-Gutierrez S."/>
            <person name="Charrier B."/>
            <person name="Cladiere L."/>
            <person name="Cock J.M."/>
            <person name="Coelho S.M."/>
            <person name="Colleoni C."/>
            <person name="Czjzek M."/>
            <person name="Da Silva C."/>
            <person name="Delage L."/>
            <person name="Denoeud F."/>
            <person name="Deschamps P."/>
            <person name="Dittami S.M."/>
            <person name="Gabaldon T."/>
            <person name="Gachon C.M."/>
            <person name="Groisillier A."/>
            <person name="Herve C."/>
            <person name="Jabbari K."/>
            <person name="Katinka M."/>
            <person name="Kloareg B."/>
            <person name="Kowalczyk N."/>
            <person name="Labadie K."/>
            <person name="Leblanc C."/>
            <person name="Lopez P.J."/>
            <person name="McLachlan D.H."/>
            <person name="Meslet-Cladiere L."/>
            <person name="Moustafa A."/>
            <person name="Nehr Z."/>
            <person name="Nyvall Collen P."/>
            <person name="Panaud O."/>
            <person name="Partensky F."/>
            <person name="Poulain J."/>
            <person name="Rensing S.A."/>
            <person name="Rousvoal S."/>
            <person name="Samson G."/>
            <person name="Symeonidi A."/>
            <person name="Weissenbach J."/>
            <person name="Zambounis A."/>
            <person name="Wincker P."/>
            <person name="Boyen C."/>
        </authorList>
    </citation>
    <scope>NUCLEOTIDE SEQUENCE [LARGE SCALE GENOMIC DNA]</scope>
    <source>
        <strain evidence="7">cv. Stackhouse</strain>
    </source>
</reference>
<dbReference type="Pfam" id="PF00069">
    <property type="entry name" value="Pkinase"/>
    <property type="match status" value="2"/>
</dbReference>